<evidence type="ECO:0000313" key="1">
    <source>
        <dbReference type="EMBL" id="KVI05226.1"/>
    </source>
</evidence>
<dbReference type="Gene3D" id="1.20.1280.50">
    <property type="match status" value="1"/>
</dbReference>
<dbReference type="Proteomes" id="UP000243975">
    <property type="component" value="Unassembled WGS sequence"/>
</dbReference>
<accession>A0A103Y9X2</accession>
<proteinExistence type="predicted"/>
<dbReference type="PANTHER" id="PTHR38926:SF81">
    <property type="entry name" value="F-BOX DOMAIN-CONTAINING PROTEIN"/>
    <property type="match status" value="1"/>
</dbReference>
<dbReference type="AlphaFoldDB" id="A0A103Y9X2"/>
<dbReference type="SMART" id="SM00367">
    <property type="entry name" value="LRR_CC"/>
    <property type="match status" value="1"/>
</dbReference>
<evidence type="ECO:0000313" key="2">
    <source>
        <dbReference type="Proteomes" id="UP000243975"/>
    </source>
</evidence>
<dbReference type="Gene3D" id="3.80.10.10">
    <property type="entry name" value="Ribonuclease Inhibitor"/>
    <property type="match status" value="1"/>
</dbReference>
<dbReference type="PANTHER" id="PTHR38926">
    <property type="entry name" value="F-BOX DOMAIN CONTAINING PROTEIN, EXPRESSED"/>
    <property type="match status" value="1"/>
</dbReference>
<dbReference type="InterPro" id="IPR032675">
    <property type="entry name" value="LRR_dom_sf"/>
</dbReference>
<dbReference type="InterPro" id="IPR006553">
    <property type="entry name" value="Leu-rich_rpt_Cys-con_subtyp"/>
</dbReference>
<gene>
    <name evidence="1" type="ORF">Ccrd_016453</name>
</gene>
<reference evidence="1 2" key="1">
    <citation type="journal article" date="2016" name="Sci. Rep.">
        <title>The genome sequence of the outbreeding globe artichoke constructed de novo incorporating a phase-aware low-pass sequencing strategy of F1 progeny.</title>
        <authorList>
            <person name="Scaglione D."/>
            <person name="Reyes-Chin-Wo S."/>
            <person name="Acquadro A."/>
            <person name="Froenicke L."/>
            <person name="Portis E."/>
            <person name="Beitel C."/>
            <person name="Tirone M."/>
            <person name="Mauro R."/>
            <person name="Lo Monaco A."/>
            <person name="Mauromicale G."/>
            <person name="Faccioli P."/>
            <person name="Cattivelli L."/>
            <person name="Rieseberg L."/>
            <person name="Michelmore R."/>
            <person name="Lanteri S."/>
        </authorList>
    </citation>
    <scope>NUCLEOTIDE SEQUENCE [LARGE SCALE GENOMIC DNA]</scope>
    <source>
        <strain evidence="1">2C</strain>
    </source>
</reference>
<protein>
    <submittedName>
        <fullName evidence="1">F-box domain, cyclin-like protein</fullName>
    </submittedName>
</protein>
<dbReference type="OMA" id="YEWRWTE"/>
<comment type="caution">
    <text evidence="1">The sequence shown here is derived from an EMBL/GenBank/DDBJ whole genome shotgun (WGS) entry which is preliminary data.</text>
</comment>
<dbReference type="EMBL" id="LEKV01001885">
    <property type="protein sequence ID" value="KVI05226.1"/>
    <property type="molecule type" value="Genomic_DNA"/>
</dbReference>
<dbReference type="Gramene" id="KVI05226">
    <property type="protein sequence ID" value="KVI05226"/>
    <property type="gene ID" value="Ccrd_016453"/>
</dbReference>
<dbReference type="OrthoDB" id="550575at2759"/>
<dbReference type="SUPFAM" id="SSF81383">
    <property type="entry name" value="F-box domain"/>
    <property type="match status" value="1"/>
</dbReference>
<sequence length="289" mass="32614">MGKKRVVVSSSETTAVVVEQLRGWEGLNPEILALIFVRIPADAMVRGVPFVCKPWMEVVAGPYCWHDIDVEAWCRRRDVSRAVDVDFVVKKLVRRSKFTVQRLSAYRLGESGFFLVSICGRSLKVLQSPMSSITDYMVIKHIKPLPNLKLLDISHCYKITHKGIAAFGNHCKSLIHLKRRMPPLLDEDCSPIDDSEAKTIATTMVSLQRIELCFGRFGDMGISEIVTKCKSLTHLDIEGSCNVELNYGDLKEICESLEHFRCPQIDYSDGFFDNDEASEDVDSVSSIYD</sequence>
<organism evidence="1 2">
    <name type="scientific">Cynara cardunculus var. scolymus</name>
    <name type="common">Globe artichoke</name>
    <name type="synonym">Cynara scolymus</name>
    <dbReference type="NCBI Taxonomy" id="59895"/>
    <lineage>
        <taxon>Eukaryota</taxon>
        <taxon>Viridiplantae</taxon>
        <taxon>Streptophyta</taxon>
        <taxon>Embryophyta</taxon>
        <taxon>Tracheophyta</taxon>
        <taxon>Spermatophyta</taxon>
        <taxon>Magnoliopsida</taxon>
        <taxon>eudicotyledons</taxon>
        <taxon>Gunneridae</taxon>
        <taxon>Pentapetalae</taxon>
        <taxon>asterids</taxon>
        <taxon>campanulids</taxon>
        <taxon>Asterales</taxon>
        <taxon>Asteraceae</taxon>
        <taxon>Carduoideae</taxon>
        <taxon>Cardueae</taxon>
        <taxon>Carduinae</taxon>
        <taxon>Cynara</taxon>
    </lineage>
</organism>
<keyword evidence="2" id="KW-1185">Reference proteome</keyword>
<dbReference type="InterPro" id="IPR036047">
    <property type="entry name" value="F-box-like_dom_sf"/>
</dbReference>
<name>A0A103Y9X2_CYNCS</name>
<dbReference type="SUPFAM" id="SSF52047">
    <property type="entry name" value="RNI-like"/>
    <property type="match status" value="1"/>
</dbReference>